<dbReference type="PROSITE" id="PS51257">
    <property type="entry name" value="PROKAR_LIPOPROTEIN"/>
    <property type="match status" value="1"/>
</dbReference>
<organism evidence="1">
    <name type="scientific">Bacteroides faecis</name>
    <dbReference type="NCBI Taxonomy" id="674529"/>
    <lineage>
        <taxon>Bacteria</taxon>
        <taxon>Pseudomonadati</taxon>
        <taxon>Bacteroidota</taxon>
        <taxon>Bacteroidia</taxon>
        <taxon>Bacteroidales</taxon>
        <taxon>Bacteroidaceae</taxon>
        <taxon>Bacteroides</taxon>
    </lineage>
</organism>
<protein>
    <recommendedName>
        <fullName evidence="2">DUF1566 domain-containing protein</fullName>
    </recommendedName>
</protein>
<proteinExistence type="predicted"/>
<accession>A0A6N2VHK0</accession>
<reference evidence="1" key="1">
    <citation type="submission" date="2019-11" db="EMBL/GenBank/DDBJ databases">
        <authorList>
            <person name="Feng L."/>
        </authorList>
    </citation>
    <scope>NUCLEOTIDE SEQUENCE</scope>
    <source>
        <strain evidence="1">BfaecisLFYP10</strain>
    </source>
</reference>
<gene>
    <name evidence="1" type="ORF">BFLFYP10_02084</name>
</gene>
<dbReference type="InterPro" id="IPR025049">
    <property type="entry name" value="Mfa-like_1"/>
</dbReference>
<sequence length="554" mass="61954">MDTRKKYGLSGAIIIVSCFLLLAGACEDSDRFEMETQTKNVLLDFNALTSNTVTAGTRSPDMVEEFSKNSYNFGLSVTKNGNATIPGSDDMTAIMSRLNADSPWIWEFRDNLNNPLIPRGPSGKPLKIKAFYYDAPSPGSGQIVATAFTNGIPFDFTQTNNPKQKEILYNTNTSYTIPSTGADKVVIPLQFQHAYSWISIRVTKYVDKGDFKLSGVSIDNLSGDWIKNKGKIDVETGLAMQGATVGPIGGTRSPETLPVNPDFAITYDFLVPSFMDAGVKDEDIAITLMINGHKEVFPLDRAYLNQDGDKYGFRQGYYNTYNLEFNNSSLNMHLINWTSTIINGDFGAAQSVPTNFSRIDFRSGYYWGSLNKGTLLNAGTHLYDNYLTTVSYGGNGEYVPAKPKPVTQGDAIYDDDDNVAAKEGVYPFFEMTTQDVSVEPVPWEDENGQLVAKDICRKYNGGGNRDWRLPRASELRTLFLCFVFNAGRQEILNLNFTESSGNREKLYWTGTEVNENDAWAMFYYDQDDLKHRGPMISTQDKRMKLSVRCIRDVR</sequence>
<dbReference type="Pfam" id="PF13149">
    <property type="entry name" value="Mfa_like_1"/>
    <property type="match status" value="1"/>
</dbReference>
<dbReference type="AlphaFoldDB" id="A0A6N2VHK0"/>
<evidence type="ECO:0008006" key="2">
    <source>
        <dbReference type="Google" id="ProtNLM"/>
    </source>
</evidence>
<name>A0A6N2VHK0_9BACE</name>
<evidence type="ECO:0000313" key="1">
    <source>
        <dbReference type="EMBL" id="VYT26536.1"/>
    </source>
</evidence>
<dbReference type="EMBL" id="CACRSZ010000049">
    <property type="protein sequence ID" value="VYT26536.1"/>
    <property type="molecule type" value="Genomic_DNA"/>
</dbReference>
<dbReference type="RefSeq" id="WP_156729992.1">
    <property type="nucleotide sequence ID" value="NZ_CACRSZ010000049.1"/>
</dbReference>